<proteinExistence type="predicted"/>
<dbReference type="EMBL" id="BARU01039998">
    <property type="protein sequence ID" value="GAH87145.1"/>
    <property type="molecule type" value="Genomic_DNA"/>
</dbReference>
<reference evidence="1" key="1">
    <citation type="journal article" date="2014" name="Front. Microbiol.">
        <title>High frequency of phylogenetically diverse reductive dehalogenase-homologous genes in deep subseafloor sedimentary metagenomes.</title>
        <authorList>
            <person name="Kawai M."/>
            <person name="Futagami T."/>
            <person name="Toyoda A."/>
            <person name="Takaki Y."/>
            <person name="Nishi S."/>
            <person name="Hori S."/>
            <person name="Arai W."/>
            <person name="Tsubouchi T."/>
            <person name="Morono Y."/>
            <person name="Uchiyama I."/>
            <person name="Ito T."/>
            <person name="Fujiyama A."/>
            <person name="Inagaki F."/>
            <person name="Takami H."/>
        </authorList>
    </citation>
    <scope>NUCLEOTIDE SEQUENCE</scope>
    <source>
        <strain evidence="1">Expedition CK06-06</strain>
    </source>
</reference>
<dbReference type="AlphaFoldDB" id="X1K0D4"/>
<organism evidence="1">
    <name type="scientific">marine sediment metagenome</name>
    <dbReference type="NCBI Taxonomy" id="412755"/>
    <lineage>
        <taxon>unclassified sequences</taxon>
        <taxon>metagenomes</taxon>
        <taxon>ecological metagenomes</taxon>
    </lineage>
</organism>
<evidence type="ECO:0000313" key="1">
    <source>
        <dbReference type="EMBL" id="GAH87145.1"/>
    </source>
</evidence>
<gene>
    <name evidence="1" type="ORF">S03H2_61905</name>
</gene>
<feature type="non-terminal residue" evidence="1">
    <location>
        <position position="1"/>
    </location>
</feature>
<protein>
    <submittedName>
        <fullName evidence="1">Uncharacterized protein</fullName>
    </submittedName>
</protein>
<name>X1K0D4_9ZZZZ</name>
<accession>X1K0D4</accession>
<sequence length="160" mass="18709">LNYIRSKESVCFETQQGSLTIRKDDYTSIYQIVISLESFSPLTTKLKLIKAWNSNLISGNTHPWILSVYDLMILCDWLETPEEFLDYLNHRIENEKKGEIYSSDEVDYLGYYLAFGNLKQPVIEKKSNFPIYITGFSIDIDRYYSHVSGKITLDVKNLKR</sequence>
<comment type="caution">
    <text evidence="1">The sequence shown here is derived from an EMBL/GenBank/DDBJ whole genome shotgun (WGS) entry which is preliminary data.</text>
</comment>